<dbReference type="OrthoDB" id="1626705at2759"/>
<dbReference type="Proteomes" id="UP000585474">
    <property type="component" value="Unassembled WGS sequence"/>
</dbReference>
<reference evidence="1 2" key="1">
    <citation type="submission" date="2019-07" db="EMBL/GenBank/DDBJ databases">
        <title>De Novo Assembly of kiwifruit Actinidia rufa.</title>
        <authorList>
            <person name="Sugita-Konishi S."/>
            <person name="Sato K."/>
            <person name="Mori E."/>
            <person name="Abe Y."/>
            <person name="Kisaki G."/>
            <person name="Hamano K."/>
            <person name="Suezawa K."/>
            <person name="Otani M."/>
            <person name="Fukuda T."/>
            <person name="Manabe T."/>
            <person name="Gomi K."/>
            <person name="Tabuchi M."/>
            <person name="Akimitsu K."/>
            <person name="Kataoka I."/>
        </authorList>
    </citation>
    <scope>NUCLEOTIDE SEQUENCE [LARGE SCALE GENOMIC DNA]</scope>
    <source>
        <strain evidence="2">cv. Fuchu</strain>
    </source>
</reference>
<organism evidence="1 2">
    <name type="scientific">Actinidia rufa</name>
    <dbReference type="NCBI Taxonomy" id="165716"/>
    <lineage>
        <taxon>Eukaryota</taxon>
        <taxon>Viridiplantae</taxon>
        <taxon>Streptophyta</taxon>
        <taxon>Embryophyta</taxon>
        <taxon>Tracheophyta</taxon>
        <taxon>Spermatophyta</taxon>
        <taxon>Magnoliopsida</taxon>
        <taxon>eudicotyledons</taxon>
        <taxon>Gunneridae</taxon>
        <taxon>Pentapetalae</taxon>
        <taxon>asterids</taxon>
        <taxon>Ericales</taxon>
        <taxon>Actinidiaceae</taxon>
        <taxon>Actinidia</taxon>
    </lineage>
</organism>
<gene>
    <name evidence="1" type="ORF">Acr_14g0006250</name>
</gene>
<sequence>MEEHLTTLELARETQKPSEGILTYIKRFHGSAMECYEPVEEIQLVKICLDGMQPDYKLLLVNLFIYQPSLSCLRVLEIWETRCICHSRVHIGVVGAVRLPMSSTKEVHMGTKGDACTMTHPHRYLISTMKLRQFKTNLLRMVKLGCPTWTGNFEK</sequence>
<keyword evidence="2" id="KW-1185">Reference proteome</keyword>
<accession>A0A7J0FS26</accession>
<protein>
    <submittedName>
        <fullName evidence="1">Uncharacterized protein</fullName>
    </submittedName>
</protein>
<comment type="caution">
    <text evidence="1">The sequence shown here is derived from an EMBL/GenBank/DDBJ whole genome shotgun (WGS) entry which is preliminary data.</text>
</comment>
<evidence type="ECO:0000313" key="1">
    <source>
        <dbReference type="EMBL" id="GFZ00990.1"/>
    </source>
</evidence>
<name>A0A7J0FS26_9ERIC</name>
<dbReference type="AlphaFoldDB" id="A0A7J0FS26"/>
<evidence type="ECO:0000313" key="2">
    <source>
        <dbReference type="Proteomes" id="UP000585474"/>
    </source>
</evidence>
<proteinExistence type="predicted"/>
<dbReference type="EMBL" id="BJWL01000014">
    <property type="protein sequence ID" value="GFZ00990.1"/>
    <property type="molecule type" value="Genomic_DNA"/>
</dbReference>